<dbReference type="AlphaFoldDB" id="A0A9Q0VWU1"/>
<gene>
    <name evidence="2" type="ORF">OIU79_028641</name>
</gene>
<dbReference type="Proteomes" id="UP001151532">
    <property type="component" value="Chromosome 16"/>
</dbReference>
<accession>A0A9Q0VWU1</accession>
<dbReference type="EMBL" id="JAPFFK010000007">
    <property type="protein sequence ID" value="KAJ6756272.1"/>
    <property type="molecule type" value="Genomic_DNA"/>
</dbReference>
<feature type="signal peptide" evidence="1">
    <location>
        <begin position="1"/>
        <end position="19"/>
    </location>
</feature>
<name>A0A9Q0VWU1_SALPP</name>
<evidence type="ECO:0000256" key="1">
    <source>
        <dbReference type="SAM" id="SignalP"/>
    </source>
</evidence>
<protein>
    <submittedName>
        <fullName evidence="2">Uncharacterized protein</fullName>
    </submittedName>
</protein>
<organism evidence="2 3">
    <name type="scientific">Salix purpurea</name>
    <name type="common">Purple osier willow</name>
    <dbReference type="NCBI Taxonomy" id="77065"/>
    <lineage>
        <taxon>Eukaryota</taxon>
        <taxon>Viridiplantae</taxon>
        <taxon>Streptophyta</taxon>
        <taxon>Embryophyta</taxon>
        <taxon>Tracheophyta</taxon>
        <taxon>Spermatophyta</taxon>
        <taxon>Magnoliopsida</taxon>
        <taxon>eudicotyledons</taxon>
        <taxon>Gunneridae</taxon>
        <taxon>Pentapetalae</taxon>
        <taxon>rosids</taxon>
        <taxon>fabids</taxon>
        <taxon>Malpighiales</taxon>
        <taxon>Salicaceae</taxon>
        <taxon>Saliceae</taxon>
        <taxon>Salix</taxon>
    </lineage>
</organism>
<evidence type="ECO:0000313" key="3">
    <source>
        <dbReference type="Proteomes" id="UP001151532"/>
    </source>
</evidence>
<feature type="chain" id="PRO_5040395642" evidence="1">
    <location>
        <begin position="20"/>
        <end position="50"/>
    </location>
</feature>
<reference evidence="2" key="2">
    <citation type="journal article" date="2023" name="Int. J. Mol. Sci.">
        <title>De Novo Assembly and Annotation of 11 Diverse Shrub Willow (Salix) Genomes Reveals Novel Gene Organization in Sex-Linked Regions.</title>
        <authorList>
            <person name="Hyden B."/>
            <person name="Feng K."/>
            <person name="Yates T.B."/>
            <person name="Jawdy S."/>
            <person name="Cereghino C."/>
            <person name="Smart L.B."/>
            <person name="Muchero W."/>
        </authorList>
    </citation>
    <scope>NUCLEOTIDE SEQUENCE</scope>
    <source>
        <tissue evidence="2">Shoot tip</tissue>
    </source>
</reference>
<evidence type="ECO:0000313" key="2">
    <source>
        <dbReference type="EMBL" id="KAJ6756272.1"/>
    </source>
</evidence>
<reference evidence="2" key="1">
    <citation type="submission" date="2022-11" db="EMBL/GenBank/DDBJ databases">
        <authorList>
            <person name="Hyden B.L."/>
            <person name="Feng K."/>
            <person name="Yates T."/>
            <person name="Jawdy S."/>
            <person name="Smart L.B."/>
            <person name="Muchero W."/>
        </authorList>
    </citation>
    <scope>NUCLEOTIDE SEQUENCE</scope>
    <source>
        <tissue evidence="2">Shoot tip</tissue>
    </source>
</reference>
<comment type="caution">
    <text evidence="2">The sequence shown here is derived from an EMBL/GenBank/DDBJ whole genome shotgun (WGS) entry which is preliminary data.</text>
</comment>
<proteinExistence type="predicted"/>
<sequence length="50" mass="5560">MVVFLLLLLNLMVLQEISCPVLLVVGRNRGSNPDRGLIMAFKTIATMSDR</sequence>
<keyword evidence="1" id="KW-0732">Signal</keyword>
<keyword evidence="3" id="KW-1185">Reference proteome</keyword>